<evidence type="ECO:0000313" key="2">
    <source>
        <dbReference type="EMBL" id="UPU36048.1"/>
    </source>
</evidence>
<dbReference type="EMBL" id="BLXY01000001">
    <property type="protein sequence ID" value="GFO62360.1"/>
    <property type="molecule type" value="Genomic_DNA"/>
</dbReference>
<sequence length="155" mass="16292">MGAAAMTTDLTLPMPARLLIPHRPPMQLVERLLSYADQAGEVEALFPADSLLAAADGTLDGVALVELLAQGYAVIKGYDDLLQGKEISKGYLVGLRKLRLTGTARTGERLLVRIRTVGSFEGFAVAEGEVERDGAVVASGTLKLWIVGDAAGEAA</sequence>
<dbReference type="Proteomes" id="UP000568888">
    <property type="component" value="Unassembled WGS sequence"/>
</dbReference>
<protein>
    <recommendedName>
        <fullName evidence="5">3-hydroxyacyl-ACP dehydratase</fullName>
    </recommendedName>
</protein>
<evidence type="ECO:0000313" key="4">
    <source>
        <dbReference type="Proteomes" id="UP000831485"/>
    </source>
</evidence>
<dbReference type="SUPFAM" id="SSF54637">
    <property type="entry name" value="Thioesterase/thiol ester dehydrase-isomerase"/>
    <property type="match status" value="1"/>
</dbReference>
<dbReference type="AlphaFoldDB" id="A0A6V8MQN1"/>
<dbReference type="EMBL" id="CP096574">
    <property type="protein sequence ID" value="UPU36048.1"/>
    <property type="molecule type" value="Genomic_DNA"/>
</dbReference>
<proteinExistence type="predicted"/>
<dbReference type="InterPro" id="IPR016776">
    <property type="entry name" value="ApeP-like_dehydratase"/>
</dbReference>
<keyword evidence="4" id="KW-1185">Reference proteome</keyword>
<reference evidence="1" key="2">
    <citation type="journal article" date="2021" name="Int. J. Syst. Evol. Microbiol.">
        <title>Geomonas silvestris sp. nov., Geomonas paludis sp. nov. and Geomonas limicola sp. nov., isolated from terrestrial environments, and emended description of the genus Geomonas.</title>
        <authorList>
            <person name="Itoh H."/>
            <person name="Xu Z."/>
            <person name="Masuda Y."/>
            <person name="Ushijima N."/>
            <person name="Hayakawa C."/>
            <person name="Shiratori Y."/>
            <person name="Senoo K."/>
        </authorList>
    </citation>
    <scope>NUCLEOTIDE SEQUENCE</scope>
    <source>
        <strain evidence="1">Red736</strain>
    </source>
</reference>
<name>A0A6V8MQN1_9BACT</name>
<dbReference type="InterPro" id="IPR029069">
    <property type="entry name" value="HotDog_dom_sf"/>
</dbReference>
<gene>
    <name evidence="1" type="ORF">GMPD_02790</name>
    <name evidence="2" type="ORF">M1B72_21845</name>
</gene>
<evidence type="ECO:0008006" key="5">
    <source>
        <dbReference type="Google" id="ProtNLM"/>
    </source>
</evidence>
<evidence type="ECO:0000313" key="1">
    <source>
        <dbReference type="EMBL" id="GFO62360.1"/>
    </source>
</evidence>
<dbReference type="Proteomes" id="UP000831485">
    <property type="component" value="Chromosome"/>
</dbReference>
<reference evidence="3" key="1">
    <citation type="submission" date="2020-06" db="EMBL/GenBank/DDBJ databases">
        <title>Draft genomic sequecing of Geomonas sp. Red736.</title>
        <authorList>
            <person name="Itoh H."/>
            <person name="Xu Z.X."/>
            <person name="Ushijima N."/>
            <person name="Masuda Y."/>
            <person name="Shiratori Y."/>
            <person name="Senoo K."/>
        </authorList>
    </citation>
    <scope>NUCLEOTIDE SEQUENCE [LARGE SCALE GENOMIC DNA]</scope>
    <source>
        <strain evidence="3">Red736</strain>
    </source>
</reference>
<accession>A0A6V8MQN1</accession>
<dbReference type="Pfam" id="PF22817">
    <property type="entry name" value="ApeP-like"/>
    <property type="match status" value="1"/>
</dbReference>
<reference evidence="2" key="3">
    <citation type="submission" date="2022-04" db="EMBL/GenBank/DDBJ databases">
        <authorList>
            <person name="Liu G."/>
        </authorList>
    </citation>
    <scope>NUCLEOTIDE SEQUENCE</scope>
    <source>
        <strain evidence="2">RG22</strain>
    </source>
</reference>
<organism evidence="1 3">
    <name type="scientific">Geomonas paludis</name>
    <dbReference type="NCBI Taxonomy" id="2740185"/>
    <lineage>
        <taxon>Bacteria</taxon>
        <taxon>Pseudomonadati</taxon>
        <taxon>Thermodesulfobacteriota</taxon>
        <taxon>Desulfuromonadia</taxon>
        <taxon>Geobacterales</taxon>
        <taxon>Geobacteraceae</taxon>
        <taxon>Geomonas</taxon>
    </lineage>
</organism>
<dbReference type="Gene3D" id="3.10.129.10">
    <property type="entry name" value="Hotdog Thioesterase"/>
    <property type="match status" value="1"/>
</dbReference>
<dbReference type="RefSeq" id="WP_183344307.1">
    <property type="nucleotide sequence ID" value="NZ_BLXY01000001.1"/>
</dbReference>
<evidence type="ECO:0000313" key="3">
    <source>
        <dbReference type="Proteomes" id="UP000568888"/>
    </source>
</evidence>